<feature type="transmembrane region" description="Helical" evidence="6">
    <location>
        <begin position="332"/>
        <end position="350"/>
    </location>
</feature>
<feature type="transmembrane region" description="Helical" evidence="6">
    <location>
        <begin position="356"/>
        <end position="373"/>
    </location>
</feature>
<sequence>MQDKPSEEAQEKLPRNLGLWGVWMLVVNGLIGAGIFGLPSGAARLAGEYSVLIYVFCALLMLPVILSFAEIGSYFRGTGGPIRYGKLAFGSFVGFQGGWLYYLARLISFAANTVLLTDSIAYFFPIMGEGIGRLISLALTCGLLSLINILGSSESIRYMTLFTIIKFSVLIGLIFGGFLLIGPDVIPRFDSPLPAGSDLGAATLLLIYAFVGFEGAIVPAGEAKHPKRDMPLGLILGLVVVTTIYMLIQLVSQAAVPTLAESSSPLLDASSALFGSTGAVILMIGVATSVLANLISSMFSASRITYALALEKSLPAWFGEVSSKFLTPANSVFFFGIAAFVLAAMGSFTFLAAMTVLSRLFLFIMTCAAIPVLRPRFRDQGYFILKGGYLIPILGISACLWLMLQVSWTSIWLTAVLIGIGTGLYWLGKYQKRTHP</sequence>
<dbReference type="GO" id="GO:0022857">
    <property type="term" value="F:transmembrane transporter activity"/>
    <property type="evidence" value="ECO:0007669"/>
    <property type="project" value="InterPro"/>
</dbReference>
<dbReference type="PANTHER" id="PTHR42770">
    <property type="entry name" value="AMINO ACID TRANSPORTER-RELATED"/>
    <property type="match status" value="1"/>
</dbReference>
<evidence type="ECO:0000256" key="3">
    <source>
        <dbReference type="ARBA" id="ARBA00022692"/>
    </source>
</evidence>
<name>A0A3E0E3N7_9BACT</name>
<evidence type="ECO:0000313" key="7">
    <source>
        <dbReference type="EMBL" id="REG92848.1"/>
    </source>
</evidence>
<proteinExistence type="predicted"/>
<dbReference type="AlphaFoldDB" id="A0A3E0E3N7"/>
<dbReference type="PANTHER" id="PTHR42770:SF7">
    <property type="entry name" value="MEMBRANE PROTEIN"/>
    <property type="match status" value="1"/>
</dbReference>
<feature type="transmembrane region" description="Helical" evidence="6">
    <location>
        <begin position="87"/>
        <end position="111"/>
    </location>
</feature>
<gene>
    <name evidence="7" type="ORF">C8N25_102251</name>
</gene>
<feature type="transmembrane region" description="Helical" evidence="6">
    <location>
        <begin position="158"/>
        <end position="181"/>
    </location>
</feature>
<keyword evidence="2" id="KW-1003">Cell membrane</keyword>
<dbReference type="EMBL" id="QUNF01000002">
    <property type="protein sequence ID" value="REG92848.1"/>
    <property type="molecule type" value="Genomic_DNA"/>
</dbReference>
<keyword evidence="3 6" id="KW-0812">Transmembrane</keyword>
<comment type="caution">
    <text evidence="7">The sequence shown here is derived from an EMBL/GenBank/DDBJ whole genome shotgun (WGS) entry which is preliminary data.</text>
</comment>
<keyword evidence="5 6" id="KW-0472">Membrane</keyword>
<feature type="transmembrane region" description="Helical" evidence="6">
    <location>
        <begin position="201"/>
        <end position="220"/>
    </location>
</feature>
<organism evidence="7 8">
    <name type="scientific">Algoriphagus antarcticus</name>
    <dbReference type="NCBI Taxonomy" id="238540"/>
    <lineage>
        <taxon>Bacteria</taxon>
        <taxon>Pseudomonadati</taxon>
        <taxon>Bacteroidota</taxon>
        <taxon>Cytophagia</taxon>
        <taxon>Cytophagales</taxon>
        <taxon>Cyclobacteriaceae</taxon>
        <taxon>Algoriphagus</taxon>
    </lineage>
</organism>
<accession>A0A3E0E3N7</accession>
<feature type="transmembrane region" description="Helical" evidence="6">
    <location>
        <begin position="20"/>
        <end position="39"/>
    </location>
</feature>
<keyword evidence="8" id="KW-1185">Reference proteome</keyword>
<dbReference type="Gene3D" id="1.20.1740.10">
    <property type="entry name" value="Amino acid/polyamine transporter I"/>
    <property type="match status" value="1"/>
</dbReference>
<feature type="transmembrane region" description="Helical" evidence="6">
    <location>
        <begin position="131"/>
        <end position="151"/>
    </location>
</feature>
<evidence type="ECO:0000256" key="1">
    <source>
        <dbReference type="ARBA" id="ARBA00004651"/>
    </source>
</evidence>
<reference evidence="7 8" key="1">
    <citation type="submission" date="2018-08" db="EMBL/GenBank/DDBJ databases">
        <title>Genomic Encyclopedia of Archaeal and Bacterial Type Strains, Phase II (KMG-II): from individual species to whole genera.</title>
        <authorList>
            <person name="Goeker M."/>
        </authorList>
    </citation>
    <scope>NUCLEOTIDE SEQUENCE [LARGE SCALE GENOMIC DNA]</scope>
    <source>
        <strain evidence="7 8">DSM 15986</strain>
    </source>
</reference>
<comment type="subcellular location">
    <subcellularLocation>
        <location evidence="1">Cell membrane</location>
        <topology evidence="1">Multi-pass membrane protein</topology>
    </subcellularLocation>
</comment>
<evidence type="ECO:0000313" key="8">
    <source>
        <dbReference type="Proteomes" id="UP000256405"/>
    </source>
</evidence>
<dbReference type="Proteomes" id="UP000256405">
    <property type="component" value="Unassembled WGS sequence"/>
</dbReference>
<dbReference type="InterPro" id="IPR002293">
    <property type="entry name" value="AA/rel_permease1"/>
</dbReference>
<feature type="transmembrane region" description="Helical" evidence="6">
    <location>
        <begin position="232"/>
        <end position="252"/>
    </location>
</feature>
<evidence type="ECO:0000256" key="5">
    <source>
        <dbReference type="ARBA" id="ARBA00023136"/>
    </source>
</evidence>
<dbReference type="PIRSF" id="PIRSF006060">
    <property type="entry name" value="AA_transporter"/>
    <property type="match status" value="1"/>
</dbReference>
<evidence type="ECO:0000256" key="6">
    <source>
        <dbReference type="SAM" id="Phobius"/>
    </source>
</evidence>
<keyword evidence="4 6" id="KW-1133">Transmembrane helix</keyword>
<feature type="transmembrane region" description="Helical" evidence="6">
    <location>
        <begin position="51"/>
        <end position="75"/>
    </location>
</feature>
<dbReference type="Pfam" id="PF13520">
    <property type="entry name" value="AA_permease_2"/>
    <property type="match status" value="1"/>
</dbReference>
<feature type="transmembrane region" description="Helical" evidence="6">
    <location>
        <begin position="385"/>
        <end position="404"/>
    </location>
</feature>
<feature type="transmembrane region" description="Helical" evidence="6">
    <location>
        <begin position="410"/>
        <end position="428"/>
    </location>
</feature>
<dbReference type="GO" id="GO:0005886">
    <property type="term" value="C:plasma membrane"/>
    <property type="evidence" value="ECO:0007669"/>
    <property type="project" value="UniProtKB-SubCell"/>
</dbReference>
<evidence type="ECO:0000256" key="2">
    <source>
        <dbReference type="ARBA" id="ARBA00022475"/>
    </source>
</evidence>
<evidence type="ECO:0000256" key="4">
    <source>
        <dbReference type="ARBA" id="ARBA00022989"/>
    </source>
</evidence>
<dbReference type="InterPro" id="IPR050367">
    <property type="entry name" value="APC_superfamily"/>
</dbReference>
<protein>
    <submittedName>
        <fullName evidence="7">Amino acid/polyamine/organocation transporter (APC superfamily)</fullName>
    </submittedName>
</protein>
<feature type="transmembrane region" description="Helical" evidence="6">
    <location>
        <begin position="272"/>
        <end position="295"/>
    </location>
</feature>
<dbReference type="RefSeq" id="WP_240510811.1">
    <property type="nucleotide sequence ID" value="NZ_MSSW01000003.1"/>
</dbReference>